<dbReference type="SMART" id="SM00882">
    <property type="entry name" value="CoA_trans"/>
    <property type="match status" value="1"/>
</dbReference>
<dbReference type="SUPFAM" id="SSF100950">
    <property type="entry name" value="NagB/RpiA/CoA transferase-like"/>
    <property type="match status" value="1"/>
</dbReference>
<keyword evidence="1" id="KW-0808">Transferase</keyword>
<organism evidence="2 3">
    <name type="scientific">Halalkalibacter oceani</name>
    <dbReference type="NCBI Taxonomy" id="1653776"/>
    <lineage>
        <taxon>Bacteria</taxon>
        <taxon>Bacillati</taxon>
        <taxon>Bacillota</taxon>
        <taxon>Bacilli</taxon>
        <taxon>Bacillales</taxon>
        <taxon>Bacillaceae</taxon>
        <taxon>Halalkalibacter</taxon>
    </lineage>
</organism>
<dbReference type="RefSeq" id="WP_251222169.1">
    <property type="nucleotide sequence ID" value="NZ_JAMBOL010000002.1"/>
</dbReference>
<dbReference type="NCBIfam" id="TIGR02429">
    <property type="entry name" value="pcaI_scoA_fam"/>
    <property type="match status" value="1"/>
</dbReference>
<accession>A0A9X2DP17</accession>
<evidence type="ECO:0000313" key="2">
    <source>
        <dbReference type="EMBL" id="MCM3713365.1"/>
    </source>
</evidence>
<reference evidence="2" key="1">
    <citation type="submission" date="2022-05" db="EMBL/GenBank/DDBJ databases">
        <title>Comparative Genomics of Spacecraft Associated Microbes.</title>
        <authorList>
            <person name="Tran M.T."/>
            <person name="Wright A."/>
            <person name="Seuylemezian A."/>
            <person name="Eisen J."/>
            <person name="Coil D."/>
        </authorList>
    </citation>
    <scope>NUCLEOTIDE SEQUENCE</scope>
    <source>
        <strain evidence="2">214.1.1</strain>
    </source>
</reference>
<dbReference type="EMBL" id="JAMBOL010000002">
    <property type="protein sequence ID" value="MCM3713365.1"/>
    <property type="molecule type" value="Genomic_DNA"/>
</dbReference>
<dbReference type="InterPro" id="IPR004165">
    <property type="entry name" value="CoA_trans_fam_I"/>
</dbReference>
<comment type="caution">
    <text evidence="2">The sequence shown here is derived from an EMBL/GenBank/DDBJ whole genome shotgun (WGS) entry which is preliminary data.</text>
</comment>
<proteinExistence type="predicted"/>
<name>A0A9X2DP17_9BACI</name>
<dbReference type="PANTHER" id="PTHR13707:SF60">
    <property type="entry name" value="ACETATE COA-TRANSFERASE SUBUNIT ALPHA"/>
    <property type="match status" value="1"/>
</dbReference>
<dbReference type="Proteomes" id="UP001139179">
    <property type="component" value="Unassembled WGS sequence"/>
</dbReference>
<dbReference type="PANTHER" id="PTHR13707">
    <property type="entry name" value="KETOACID-COENZYME A TRANSFERASE"/>
    <property type="match status" value="1"/>
</dbReference>
<dbReference type="Pfam" id="PF01144">
    <property type="entry name" value="CoA_trans"/>
    <property type="match status" value="1"/>
</dbReference>
<gene>
    <name evidence="2" type="ORF">M3202_04645</name>
</gene>
<keyword evidence="3" id="KW-1185">Reference proteome</keyword>
<evidence type="ECO:0000313" key="3">
    <source>
        <dbReference type="Proteomes" id="UP001139179"/>
    </source>
</evidence>
<evidence type="ECO:0000256" key="1">
    <source>
        <dbReference type="ARBA" id="ARBA00022679"/>
    </source>
</evidence>
<dbReference type="Gene3D" id="3.40.1080.10">
    <property type="entry name" value="Glutaconate Coenzyme A-transferase"/>
    <property type="match status" value="1"/>
</dbReference>
<dbReference type="AlphaFoldDB" id="A0A9X2DP17"/>
<dbReference type="GO" id="GO:0008410">
    <property type="term" value="F:CoA-transferase activity"/>
    <property type="evidence" value="ECO:0007669"/>
    <property type="project" value="InterPro"/>
</dbReference>
<protein>
    <submittedName>
        <fullName evidence="2">3-oxoacid CoA-transferase subunit A</fullName>
    </submittedName>
</protein>
<dbReference type="InterPro" id="IPR037171">
    <property type="entry name" value="NagB/RpiA_transferase-like"/>
</dbReference>
<dbReference type="InterPro" id="IPR012792">
    <property type="entry name" value="3-oxoacid_CoA-transf_A"/>
</dbReference>
<sequence>MINKVIASASEAVADVDNASTVLFGGFGGAGVPYELIYALYDQEAKDLTAVSNNPGYHEEGIAKLIAHDRIAKLLCSFPVQKDSYVFKEKYKQGKIDLELIPQGTMAERIRAGGAGIEAFYTPTGVGTEVAKGKDKKEFNGITCILEKAIKGDFAFIRAKKADRWGNLVYNKSGRNFNPVMAMAAKVTIAEVDEIVEVGELDPEAIVTPGIFVQRVVKRS</sequence>